<comment type="caution">
    <text evidence="2">The sequence shown here is derived from an EMBL/GenBank/DDBJ whole genome shotgun (WGS) entry which is preliminary data.</text>
</comment>
<keyword evidence="2" id="KW-0808">Transferase</keyword>
<keyword evidence="1" id="KW-0472">Membrane</keyword>
<dbReference type="GO" id="GO:0008168">
    <property type="term" value="F:methyltransferase activity"/>
    <property type="evidence" value="ECO:0007669"/>
    <property type="project" value="UniProtKB-KW"/>
</dbReference>
<dbReference type="EMBL" id="VEPZ02001143">
    <property type="protein sequence ID" value="KAE8691871.1"/>
    <property type="molecule type" value="Genomic_DNA"/>
</dbReference>
<proteinExistence type="predicted"/>
<keyword evidence="1" id="KW-1133">Transmembrane helix</keyword>
<evidence type="ECO:0000313" key="3">
    <source>
        <dbReference type="Proteomes" id="UP000436088"/>
    </source>
</evidence>
<gene>
    <name evidence="2" type="ORF">F3Y22_tig00110865pilonHSYRG00218</name>
</gene>
<name>A0A6A2ZIM4_HIBSY</name>
<protein>
    <submittedName>
        <fullName evidence="2">Ribosomal protein L11 methyltransferase-related</fullName>
    </submittedName>
</protein>
<dbReference type="GO" id="GO:0032259">
    <property type="term" value="P:methylation"/>
    <property type="evidence" value="ECO:0007669"/>
    <property type="project" value="UniProtKB-KW"/>
</dbReference>
<evidence type="ECO:0000313" key="2">
    <source>
        <dbReference type="EMBL" id="KAE8691871.1"/>
    </source>
</evidence>
<keyword evidence="2" id="KW-0489">Methyltransferase</keyword>
<feature type="transmembrane region" description="Helical" evidence="1">
    <location>
        <begin position="30"/>
        <end position="51"/>
    </location>
</feature>
<organism evidence="2 3">
    <name type="scientific">Hibiscus syriacus</name>
    <name type="common">Rose of Sharon</name>
    <dbReference type="NCBI Taxonomy" id="106335"/>
    <lineage>
        <taxon>Eukaryota</taxon>
        <taxon>Viridiplantae</taxon>
        <taxon>Streptophyta</taxon>
        <taxon>Embryophyta</taxon>
        <taxon>Tracheophyta</taxon>
        <taxon>Spermatophyta</taxon>
        <taxon>Magnoliopsida</taxon>
        <taxon>eudicotyledons</taxon>
        <taxon>Gunneridae</taxon>
        <taxon>Pentapetalae</taxon>
        <taxon>rosids</taxon>
        <taxon>malvids</taxon>
        <taxon>Malvales</taxon>
        <taxon>Malvaceae</taxon>
        <taxon>Malvoideae</taxon>
        <taxon>Hibiscus</taxon>
    </lineage>
</organism>
<keyword evidence="2" id="KW-0689">Ribosomal protein</keyword>
<reference evidence="2" key="1">
    <citation type="submission" date="2019-09" db="EMBL/GenBank/DDBJ databases">
        <title>Draft genome information of white flower Hibiscus syriacus.</title>
        <authorList>
            <person name="Kim Y.-M."/>
        </authorList>
    </citation>
    <scope>NUCLEOTIDE SEQUENCE [LARGE SCALE GENOMIC DNA]</scope>
    <source>
        <strain evidence="2">YM2019G1</strain>
    </source>
</reference>
<dbReference type="GO" id="GO:0005840">
    <property type="term" value="C:ribosome"/>
    <property type="evidence" value="ECO:0007669"/>
    <property type="project" value="UniProtKB-KW"/>
</dbReference>
<sequence>MSSTTTAAAASTSATPTISDSTISIPVSNFLFGYLVSFLSHVWTLLSLLTFNPFANLTTNDFSGEIPSWTKEFFADFGSYSYPASVSQARLRVQENVISVMLGIMPRFLFSSSLVLCISCHLHLLG</sequence>
<evidence type="ECO:0000256" key="1">
    <source>
        <dbReference type="SAM" id="Phobius"/>
    </source>
</evidence>
<accession>A0A6A2ZIM4</accession>
<dbReference type="Proteomes" id="UP000436088">
    <property type="component" value="Unassembled WGS sequence"/>
</dbReference>
<dbReference type="AlphaFoldDB" id="A0A6A2ZIM4"/>
<keyword evidence="2" id="KW-0687">Ribonucleoprotein</keyword>
<keyword evidence="1" id="KW-0812">Transmembrane</keyword>
<keyword evidence="3" id="KW-1185">Reference proteome</keyword>
<feature type="transmembrane region" description="Helical" evidence="1">
    <location>
        <begin position="108"/>
        <end position="125"/>
    </location>
</feature>